<proteinExistence type="predicted"/>
<keyword evidence="2" id="KW-1185">Reference proteome</keyword>
<dbReference type="EMBL" id="JAHHUM010001742">
    <property type="protein sequence ID" value="KAK5609585.1"/>
    <property type="molecule type" value="Genomic_DNA"/>
</dbReference>
<organism evidence="1 2">
    <name type="scientific">Crenichthys baileyi</name>
    <name type="common">White River springfish</name>
    <dbReference type="NCBI Taxonomy" id="28760"/>
    <lineage>
        <taxon>Eukaryota</taxon>
        <taxon>Metazoa</taxon>
        <taxon>Chordata</taxon>
        <taxon>Craniata</taxon>
        <taxon>Vertebrata</taxon>
        <taxon>Euteleostomi</taxon>
        <taxon>Actinopterygii</taxon>
        <taxon>Neopterygii</taxon>
        <taxon>Teleostei</taxon>
        <taxon>Neoteleostei</taxon>
        <taxon>Acanthomorphata</taxon>
        <taxon>Ovalentaria</taxon>
        <taxon>Atherinomorphae</taxon>
        <taxon>Cyprinodontiformes</taxon>
        <taxon>Goodeidae</taxon>
        <taxon>Crenichthys</taxon>
    </lineage>
</organism>
<evidence type="ECO:0000313" key="1">
    <source>
        <dbReference type="EMBL" id="KAK5609585.1"/>
    </source>
</evidence>
<gene>
    <name evidence="1" type="ORF">CRENBAI_004458</name>
</gene>
<reference evidence="1 2" key="1">
    <citation type="submission" date="2021-06" db="EMBL/GenBank/DDBJ databases">
        <authorList>
            <person name="Palmer J.M."/>
        </authorList>
    </citation>
    <scope>NUCLEOTIDE SEQUENCE [LARGE SCALE GENOMIC DNA]</scope>
    <source>
        <strain evidence="1 2">MEX-2019</strain>
        <tissue evidence="1">Muscle</tissue>
    </source>
</reference>
<sequence length="68" mass="7293">MVNLTDLGSLSPTNTYIHTWNQDSSIIIPAGPPLPLPACPLSSVHQETFCSIQSTFLVSQSPPPTTSR</sequence>
<accession>A0AAV9RKI7</accession>
<name>A0AAV9RKI7_9TELE</name>
<dbReference type="Proteomes" id="UP001311232">
    <property type="component" value="Unassembled WGS sequence"/>
</dbReference>
<protein>
    <submittedName>
        <fullName evidence="1">Uncharacterized protein</fullName>
    </submittedName>
</protein>
<comment type="caution">
    <text evidence="1">The sequence shown here is derived from an EMBL/GenBank/DDBJ whole genome shotgun (WGS) entry which is preliminary data.</text>
</comment>
<dbReference type="AlphaFoldDB" id="A0AAV9RKI7"/>
<evidence type="ECO:0000313" key="2">
    <source>
        <dbReference type="Proteomes" id="UP001311232"/>
    </source>
</evidence>